<dbReference type="HOGENOM" id="CLU_3371423_0_0_2"/>
<dbReference type="AlphaFoldDB" id="C3NM87"/>
<sequence length="34" mass="4028">MKDQEESSELASINQRFLDNILDKSLQKGYDEWP</sequence>
<organism evidence="1 2">
    <name type="scientific">Saccharolobus islandicus (strain Y.N.15.51 / Yellowstone #2)</name>
    <name type="common">Sulfolobus islandicus</name>
    <dbReference type="NCBI Taxonomy" id="419942"/>
    <lineage>
        <taxon>Archaea</taxon>
        <taxon>Thermoproteota</taxon>
        <taxon>Thermoprotei</taxon>
        <taxon>Sulfolobales</taxon>
        <taxon>Sulfolobaceae</taxon>
        <taxon>Saccharolobus</taxon>
    </lineage>
</organism>
<accession>C3NM87</accession>
<dbReference type="KEGG" id="sin:YN1551_2765"/>
<dbReference type="EMBL" id="CP001404">
    <property type="protein sequence ID" value="ACP49669.1"/>
    <property type="molecule type" value="Genomic_DNA"/>
</dbReference>
<evidence type="ECO:0000313" key="2">
    <source>
        <dbReference type="Proteomes" id="UP000006818"/>
    </source>
</evidence>
<protein>
    <submittedName>
        <fullName evidence="1">Uncharacterized protein</fullName>
    </submittedName>
</protein>
<proteinExistence type="predicted"/>
<gene>
    <name evidence="1" type="ordered locus">YN1551_2765</name>
</gene>
<reference evidence="1 2" key="1">
    <citation type="journal article" date="2009" name="Proc. Natl. Acad. Sci. U.S.A.">
        <title>Biogeography of the Sulfolobus islandicus pan-genome.</title>
        <authorList>
            <person name="Reno M.L."/>
            <person name="Held N.L."/>
            <person name="Fields C.J."/>
            <person name="Burke P.V."/>
            <person name="Whitaker R.J."/>
        </authorList>
    </citation>
    <scope>NUCLEOTIDE SEQUENCE [LARGE SCALE GENOMIC DNA]</scope>
    <source>
        <strain evidence="2">Y.N.15.51 / Yellowstone #2</strain>
    </source>
</reference>
<evidence type="ECO:0000313" key="1">
    <source>
        <dbReference type="EMBL" id="ACP49669.1"/>
    </source>
</evidence>
<name>C3NM87_SACI1</name>
<dbReference type="Proteomes" id="UP000006818">
    <property type="component" value="Chromosome"/>
</dbReference>